<dbReference type="EMBL" id="MT663540">
    <property type="protein sequence ID" value="QOI90547.1"/>
    <property type="molecule type" value="Genomic_DNA"/>
</dbReference>
<reference evidence="1" key="1">
    <citation type="submission" date="2020-06" db="EMBL/GenBank/DDBJ databases">
        <title>Lateral gene transfer of anion-conducting channel rhodopsins between green algae and giant viruses.</title>
        <authorList>
            <person name="Rozenberg A."/>
            <person name="Oppermann J."/>
            <person name="Wietek J."/>
            <person name="Fernandez Lahore R.G."/>
            <person name="Sandaa R.-A."/>
            <person name="Bratbak G."/>
            <person name="Hegemann P."/>
            <person name="Beja O."/>
        </authorList>
    </citation>
    <scope>NUCLEOTIDE SEQUENCE</scope>
    <source>
        <strain evidence="1">01B</strain>
    </source>
</reference>
<gene>
    <name evidence="1" type="ORF">HWQ62_00416</name>
</gene>
<sequence>MLPFTNAMYEANTKQRDLGMLMNDNQDLCEQMGTIGLEKNIKEEMMTQQRIYQTLLWMYNESINN</sequence>
<name>A0A7M3UP78_POV01</name>
<organism evidence="1">
    <name type="scientific">Pyramimonas orientalis virus</name>
    <name type="common">PoV01</name>
    <dbReference type="NCBI Taxonomy" id="455367"/>
    <lineage>
        <taxon>Viruses</taxon>
        <taxon>Varidnaviria</taxon>
        <taxon>Bamfordvirae</taxon>
        <taxon>Nucleocytoviricota</taxon>
        <taxon>Megaviricetes</taxon>
        <taxon>Imitervirales</taxon>
        <taxon>Allomimiviridae</taxon>
        <taxon>Heliosvirus</taxon>
        <taxon>Heliosvirus raunefjordenense</taxon>
    </lineage>
</organism>
<organismHost>
    <name type="scientific">Pyramimonas plurioculata</name>
    <dbReference type="NCBI Taxonomy" id="36893"/>
</organismHost>
<protein>
    <submittedName>
        <fullName evidence="1">Uncharacterized protein</fullName>
    </submittedName>
</protein>
<evidence type="ECO:0000313" key="1">
    <source>
        <dbReference type="EMBL" id="QOI90547.1"/>
    </source>
</evidence>
<accession>A0A7M3UP78</accession>
<proteinExistence type="predicted"/>